<sequence length="109" mass="12959">MFYPCQGVCSEPQVHHNWIPVFELLWESWACVRYVDIHFAPHEPQPIRRGSMSPPIRCRFEWDENVDGFWWGLQMFTMAHEIRFANPVPGYFVRQQAKQLGWHVEGTAI</sequence>
<organism evidence="1 2">
    <name type="scientific">Parachaetomium inaequale</name>
    <dbReference type="NCBI Taxonomy" id="2588326"/>
    <lineage>
        <taxon>Eukaryota</taxon>
        <taxon>Fungi</taxon>
        <taxon>Dikarya</taxon>
        <taxon>Ascomycota</taxon>
        <taxon>Pezizomycotina</taxon>
        <taxon>Sordariomycetes</taxon>
        <taxon>Sordariomycetidae</taxon>
        <taxon>Sordariales</taxon>
        <taxon>Chaetomiaceae</taxon>
        <taxon>Parachaetomium</taxon>
    </lineage>
</organism>
<gene>
    <name evidence="1" type="ORF">C8A01DRAFT_31730</name>
</gene>
<accession>A0AAN6PQI1</accession>
<keyword evidence="2" id="KW-1185">Reference proteome</keyword>
<dbReference type="Proteomes" id="UP001303115">
    <property type="component" value="Unassembled WGS sequence"/>
</dbReference>
<name>A0AAN6PQI1_9PEZI</name>
<proteinExistence type="predicted"/>
<evidence type="ECO:0000313" key="2">
    <source>
        <dbReference type="Proteomes" id="UP001303115"/>
    </source>
</evidence>
<dbReference type="AlphaFoldDB" id="A0AAN6PQI1"/>
<evidence type="ECO:0000313" key="1">
    <source>
        <dbReference type="EMBL" id="KAK4044128.1"/>
    </source>
</evidence>
<dbReference type="EMBL" id="MU854321">
    <property type="protein sequence ID" value="KAK4044128.1"/>
    <property type="molecule type" value="Genomic_DNA"/>
</dbReference>
<protein>
    <submittedName>
        <fullName evidence="1">Uncharacterized protein</fullName>
    </submittedName>
</protein>
<reference evidence="2" key="1">
    <citation type="journal article" date="2023" name="Mol. Phylogenet. Evol.">
        <title>Genome-scale phylogeny and comparative genomics of the fungal order Sordariales.</title>
        <authorList>
            <person name="Hensen N."/>
            <person name="Bonometti L."/>
            <person name="Westerberg I."/>
            <person name="Brannstrom I.O."/>
            <person name="Guillou S."/>
            <person name="Cros-Aarteil S."/>
            <person name="Calhoun S."/>
            <person name="Haridas S."/>
            <person name="Kuo A."/>
            <person name="Mondo S."/>
            <person name="Pangilinan J."/>
            <person name="Riley R."/>
            <person name="LaButti K."/>
            <person name="Andreopoulos B."/>
            <person name="Lipzen A."/>
            <person name="Chen C."/>
            <person name="Yan M."/>
            <person name="Daum C."/>
            <person name="Ng V."/>
            <person name="Clum A."/>
            <person name="Steindorff A."/>
            <person name="Ohm R.A."/>
            <person name="Martin F."/>
            <person name="Silar P."/>
            <person name="Natvig D.O."/>
            <person name="Lalanne C."/>
            <person name="Gautier V."/>
            <person name="Ament-Velasquez S.L."/>
            <person name="Kruys A."/>
            <person name="Hutchinson M.I."/>
            <person name="Powell A.J."/>
            <person name="Barry K."/>
            <person name="Miller A.N."/>
            <person name="Grigoriev I.V."/>
            <person name="Debuchy R."/>
            <person name="Gladieux P."/>
            <person name="Hiltunen Thoren M."/>
            <person name="Johannesson H."/>
        </authorList>
    </citation>
    <scope>NUCLEOTIDE SEQUENCE [LARGE SCALE GENOMIC DNA]</scope>
    <source>
        <strain evidence="2">CBS 284.82</strain>
    </source>
</reference>
<comment type="caution">
    <text evidence="1">The sequence shown here is derived from an EMBL/GenBank/DDBJ whole genome shotgun (WGS) entry which is preliminary data.</text>
</comment>